<name>D7BJM8_ALLS1</name>
<dbReference type="AlphaFoldDB" id="D7BJM8"/>
<geneLocation type="plasmid" evidence="5 6">
    <name>pMESIL02</name>
</geneLocation>
<keyword evidence="3" id="KW-0574">Periplasm</keyword>
<evidence type="ECO:0000313" key="5">
    <source>
        <dbReference type="EMBL" id="ADH65384.1"/>
    </source>
</evidence>
<sequence length="145" mass="14991">MRRGFTLVEMLVVLAIIGVLAAALSFGFSSARRQALLTQAAAHGGEVSMALNAFLIRNVDLNLDTWTASLPAGSLAGAPPALAGLSGFDCKGAATLTPSGMSSGGQSWAAAPDAVGCLVERVGNRFLVHTWVRDLPNHFVNGRSN</sequence>
<evidence type="ECO:0000256" key="3">
    <source>
        <dbReference type="ARBA" id="ARBA00022764"/>
    </source>
</evidence>
<comment type="subcellular location">
    <subcellularLocation>
        <location evidence="1">Cell outer membrane</location>
        <topology evidence="1">Single-pass membrane protein</topology>
    </subcellularLocation>
    <subcellularLocation>
        <location evidence="2">Periplasm</location>
    </subcellularLocation>
</comment>
<dbReference type="RefSeq" id="WP_013159858.1">
    <property type="nucleotide sequence ID" value="NC_014214.1"/>
</dbReference>
<dbReference type="Pfam" id="PF07963">
    <property type="entry name" value="N_methyl"/>
    <property type="match status" value="1"/>
</dbReference>
<dbReference type="InterPro" id="IPR012902">
    <property type="entry name" value="N_methyl_site"/>
</dbReference>
<dbReference type="EMBL" id="CP002044">
    <property type="protein sequence ID" value="ADH65384.1"/>
    <property type="molecule type" value="Genomic_DNA"/>
</dbReference>
<keyword evidence="6" id="KW-1185">Reference proteome</keyword>
<dbReference type="PROSITE" id="PS00409">
    <property type="entry name" value="PROKAR_NTER_METHYL"/>
    <property type="match status" value="1"/>
</dbReference>
<dbReference type="Proteomes" id="UP000001916">
    <property type="component" value="Plasmid pMESIL02"/>
</dbReference>
<evidence type="ECO:0000256" key="4">
    <source>
        <dbReference type="ARBA" id="ARBA00023237"/>
    </source>
</evidence>
<gene>
    <name evidence="5" type="ORF">Mesil_3594</name>
</gene>
<dbReference type="OrthoDB" id="9897067at2"/>
<proteinExistence type="predicted"/>
<evidence type="ECO:0008006" key="7">
    <source>
        <dbReference type="Google" id="ProtNLM"/>
    </source>
</evidence>
<dbReference type="KEGG" id="msv:Mesil_3594"/>
<evidence type="ECO:0000256" key="2">
    <source>
        <dbReference type="ARBA" id="ARBA00004418"/>
    </source>
</evidence>
<evidence type="ECO:0000256" key="1">
    <source>
        <dbReference type="ARBA" id="ARBA00004203"/>
    </source>
</evidence>
<dbReference type="GO" id="GO:0042597">
    <property type="term" value="C:periplasmic space"/>
    <property type="evidence" value="ECO:0007669"/>
    <property type="project" value="UniProtKB-SubCell"/>
</dbReference>
<dbReference type="SUPFAM" id="SSF54523">
    <property type="entry name" value="Pili subunits"/>
    <property type="match status" value="1"/>
</dbReference>
<evidence type="ECO:0000313" key="6">
    <source>
        <dbReference type="Proteomes" id="UP000001916"/>
    </source>
</evidence>
<accession>D7BJM8</accession>
<dbReference type="GO" id="GO:0009279">
    <property type="term" value="C:cell outer membrane"/>
    <property type="evidence" value="ECO:0007669"/>
    <property type="project" value="UniProtKB-SubCell"/>
</dbReference>
<protein>
    <recommendedName>
        <fullName evidence="7">Prepilin-type N-terminal cleavage/methylation domain-containing protein</fullName>
    </recommendedName>
</protein>
<dbReference type="NCBIfam" id="TIGR02532">
    <property type="entry name" value="IV_pilin_GFxxxE"/>
    <property type="match status" value="1"/>
</dbReference>
<dbReference type="HOGENOM" id="CLU_1784585_0_0_0"/>
<keyword evidence="4" id="KW-0472">Membrane</keyword>
<organism evidence="5 6">
    <name type="scientific">Allomeiothermus silvanus (strain ATCC 700542 / DSM 9946 / NBRC 106475 / NCIMB 13440 / VI-R2)</name>
    <name type="common">Thermus silvanus</name>
    <dbReference type="NCBI Taxonomy" id="526227"/>
    <lineage>
        <taxon>Bacteria</taxon>
        <taxon>Thermotogati</taxon>
        <taxon>Deinococcota</taxon>
        <taxon>Deinococci</taxon>
        <taxon>Thermales</taxon>
        <taxon>Thermaceae</taxon>
        <taxon>Allomeiothermus</taxon>
    </lineage>
</organism>
<keyword evidence="5" id="KW-0614">Plasmid</keyword>
<keyword evidence="4" id="KW-0998">Cell outer membrane</keyword>
<dbReference type="InterPro" id="IPR045584">
    <property type="entry name" value="Pilin-like"/>
</dbReference>
<dbReference type="Gene3D" id="3.30.700.10">
    <property type="entry name" value="Glycoprotein, Type 4 Pilin"/>
    <property type="match status" value="1"/>
</dbReference>
<reference evidence="5 6" key="1">
    <citation type="journal article" date="2010" name="Stand. Genomic Sci.">
        <title>Complete genome sequence of Meiothermus silvanus type strain (VI-R2).</title>
        <authorList>
            <person name="Sikorski J."/>
            <person name="Tindall B.J."/>
            <person name="Lowry S."/>
            <person name="Lucas S."/>
            <person name="Nolan M."/>
            <person name="Copeland A."/>
            <person name="Glavina Del Rio T."/>
            <person name="Tice H."/>
            <person name="Cheng J.F."/>
            <person name="Han C."/>
            <person name="Pitluck S."/>
            <person name="Liolios K."/>
            <person name="Ivanova N."/>
            <person name="Mavromatis K."/>
            <person name="Mikhailova N."/>
            <person name="Pati A."/>
            <person name="Goodwin L."/>
            <person name="Chen A."/>
            <person name="Palaniappan K."/>
            <person name="Land M."/>
            <person name="Hauser L."/>
            <person name="Chang Y.J."/>
            <person name="Jeffries C.D."/>
            <person name="Rohde M."/>
            <person name="Goker M."/>
            <person name="Woyke T."/>
            <person name="Bristow J."/>
            <person name="Eisen J.A."/>
            <person name="Markowitz V."/>
            <person name="Hugenholtz P."/>
            <person name="Kyrpides N.C."/>
            <person name="Klenk H.P."/>
            <person name="Lapidus A."/>
        </authorList>
    </citation>
    <scope>NUCLEOTIDE SEQUENCE [LARGE SCALE GENOMIC DNA]</scope>
    <source>
        <strain evidence="6">ATCC 700542 / DSM 9946 / VI-R2</strain>
        <plasmid evidence="6">Plasmid pMESIL02</plasmid>
    </source>
</reference>